<dbReference type="InterPro" id="IPR050313">
    <property type="entry name" value="Carb_Metab_HTH_regulators"/>
</dbReference>
<dbReference type="SMART" id="SM00420">
    <property type="entry name" value="HTH_DEOR"/>
    <property type="match status" value="1"/>
</dbReference>
<dbReference type="InterPro" id="IPR014036">
    <property type="entry name" value="DeoR-like_C"/>
</dbReference>
<dbReference type="InterPro" id="IPR018356">
    <property type="entry name" value="Tscrpt_reg_HTH_DeoR_CS"/>
</dbReference>
<dbReference type="Gene3D" id="3.40.50.1360">
    <property type="match status" value="1"/>
</dbReference>
<reference evidence="5 6" key="1">
    <citation type="submission" date="2019-07" db="EMBL/GenBank/DDBJ databases">
        <title>Whole genome shotgun sequence of Knoellia locipacati NBRC 109775.</title>
        <authorList>
            <person name="Hosoyama A."/>
            <person name="Uohara A."/>
            <person name="Ohji S."/>
            <person name="Ichikawa N."/>
        </authorList>
    </citation>
    <scope>NUCLEOTIDE SEQUENCE [LARGE SCALE GENOMIC DNA]</scope>
    <source>
        <strain evidence="5 6">NBRC 109775</strain>
    </source>
</reference>
<dbReference type="OrthoDB" id="7688673at2"/>
<evidence type="ECO:0000256" key="3">
    <source>
        <dbReference type="ARBA" id="ARBA00023163"/>
    </source>
</evidence>
<dbReference type="SUPFAM" id="SSF46785">
    <property type="entry name" value="Winged helix' DNA-binding domain"/>
    <property type="match status" value="1"/>
</dbReference>
<dbReference type="Pfam" id="PF08220">
    <property type="entry name" value="HTH_DeoR"/>
    <property type="match status" value="1"/>
</dbReference>
<dbReference type="Proteomes" id="UP000321793">
    <property type="component" value="Unassembled WGS sequence"/>
</dbReference>
<keyword evidence="1" id="KW-0805">Transcription regulation</keyword>
<dbReference type="Pfam" id="PF00455">
    <property type="entry name" value="DeoRC"/>
    <property type="match status" value="1"/>
</dbReference>
<protein>
    <submittedName>
        <fullName evidence="5">Transcriptional regulator</fullName>
    </submittedName>
</protein>
<dbReference type="RefSeq" id="WP_147063565.1">
    <property type="nucleotide sequence ID" value="NZ_BAABDN010000001.1"/>
</dbReference>
<dbReference type="SUPFAM" id="SSF100950">
    <property type="entry name" value="NagB/RpiA/CoA transferase-like"/>
    <property type="match status" value="1"/>
</dbReference>
<evidence type="ECO:0000313" key="6">
    <source>
        <dbReference type="Proteomes" id="UP000321793"/>
    </source>
</evidence>
<dbReference type="InterPro" id="IPR001034">
    <property type="entry name" value="DeoR_HTH"/>
</dbReference>
<dbReference type="PANTHER" id="PTHR30363:SF44">
    <property type="entry name" value="AGA OPERON TRANSCRIPTIONAL REPRESSOR-RELATED"/>
    <property type="match status" value="1"/>
</dbReference>
<comment type="caution">
    <text evidence="5">The sequence shown here is derived from an EMBL/GenBank/DDBJ whole genome shotgun (WGS) entry which is preliminary data.</text>
</comment>
<dbReference type="PROSITE" id="PS00894">
    <property type="entry name" value="HTH_DEOR_1"/>
    <property type="match status" value="1"/>
</dbReference>
<evidence type="ECO:0000256" key="2">
    <source>
        <dbReference type="ARBA" id="ARBA00023125"/>
    </source>
</evidence>
<dbReference type="InterPro" id="IPR036390">
    <property type="entry name" value="WH_DNA-bd_sf"/>
</dbReference>
<dbReference type="InterPro" id="IPR036388">
    <property type="entry name" value="WH-like_DNA-bd_sf"/>
</dbReference>
<sequence length="257" mass="27002">MSSPSRLSSILDLLATHGRLTVGDAAGQLGVSEATIRRDFAELARRRLVSRNHGGVVATGVAYELPYRYRSSQHDSDLERIAAAAADLVAPGAVVAMNGGTTTTAVARRLTARDDLEATGLTLVTSALNIAVEAVLRPHVRCVSLGGIPRPESYEVTGPLAMAGLGQLWPDVAILGVNGLSSREGATCEHEDEAAVSRLMVERSTEVVVVASEAKLGQRAFTVICDADRVTTLVTTAAEDHPQVALLRESGTTVHCV</sequence>
<organism evidence="5 6">
    <name type="scientific">Knoellia locipacati</name>
    <dbReference type="NCBI Taxonomy" id="882824"/>
    <lineage>
        <taxon>Bacteria</taxon>
        <taxon>Bacillati</taxon>
        <taxon>Actinomycetota</taxon>
        <taxon>Actinomycetes</taxon>
        <taxon>Micrococcales</taxon>
        <taxon>Intrasporangiaceae</taxon>
        <taxon>Knoellia</taxon>
    </lineage>
</organism>
<evidence type="ECO:0000256" key="1">
    <source>
        <dbReference type="ARBA" id="ARBA00023015"/>
    </source>
</evidence>
<accession>A0A512SZL7</accession>
<keyword evidence="3" id="KW-0804">Transcription</keyword>
<gene>
    <name evidence="5" type="ORF">KLO01_14210</name>
</gene>
<dbReference type="InterPro" id="IPR037171">
    <property type="entry name" value="NagB/RpiA_transferase-like"/>
</dbReference>
<dbReference type="PRINTS" id="PR00037">
    <property type="entry name" value="HTHLACR"/>
</dbReference>
<dbReference type="PROSITE" id="PS51000">
    <property type="entry name" value="HTH_DEOR_2"/>
    <property type="match status" value="1"/>
</dbReference>
<dbReference type="EMBL" id="BKBA01000004">
    <property type="protein sequence ID" value="GEQ13374.1"/>
    <property type="molecule type" value="Genomic_DNA"/>
</dbReference>
<dbReference type="PANTHER" id="PTHR30363">
    <property type="entry name" value="HTH-TYPE TRANSCRIPTIONAL REGULATOR SRLR-RELATED"/>
    <property type="match status" value="1"/>
</dbReference>
<keyword evidence="6" id="KW-1185">Reference proteome</keyword>
<dbReference type="GO" id="GO:0003700">
    <property type="term" value="F:DNA-binding transcription factor activity"/>
    <property type="evidence" value="ECO:0007669"/>
    <property type="project" value="InterPro"/>
</dbReference>
<evidence type="ECO:0000313" key="5">
    <source>
        <dbReference type="EMBL" id="GEQ13374.1"/>
    </source>
</evidence>
<dbReference type="SMART" id="SM01134">
    <property type="entry name" value="DeoRC"/>
    <property type="match status" value="1"/>
</dbReference>
<dbReference type="GO" id="GO:0003677">
    <property type="term" value="F:DNA binding"/>
    <property type="evidence" value="ECO:0007669"/>
    <property type="project" value="UniProtKB-KW"/>
</dbReference>
<dbReference type="Gene3D" id="1.10.10.10">
    <property type="entry name" value="Winged helix-like DNA-binding domain superfamily/Winged helix DNA-binding domain"/>
    <property type="match status" value="1"/>
</dbReference>
<dbReference type="AlphaFoldDB" id="A0A512SZL7"/>
<evidence type="ECO:0000259" key="4">
    <source>
        <dbReference type="PROSITE" id="PS51000"/>
    </source>
</evidence>
<feature type="domain" description="HTH deoR-type" evidence="4">
    <location>
        <begin position="3"/>
        <end position="58"/>
    </location>
</feature>
<proteinExistence type="predicted"/>
<keyword evidence="2" id="KW-0238">DNA-binding</keyword>
<name>A0A512SZL7_9MICO</name>